<dbReference type="GO" id="GO:0004181">
    <property type="term" value="F:metallocarboxypeptidase activity"/>
    <property type="evidence" value="ECO:0007669"/>
    <property type="project" value="InterPro"/>
</dbReference>
<keyword evidence="6" id="KW-0645">Protease</keyword>
<dbReference type="PANTHER" id="PTHR11532:SF84">
    <property type="entry name" value="CARBOXYPEPTIDASE M"/>
    <property type="match status" value="1"/>
</dbReference>
<keyword evidence="6" id="KW-0378">Hydrolase</keyword>
<evidence type="ECO:0000313" key="10">
    <source>
        <dbReference type="Proteomes" id="UP000287033"/>
    </source>
</evidence>
<sequence length="350" mass="39504">MRYYYHRAGVVAEGGDCPGGRAERLHLFMTLSSPPIPTGKPRYPIPETKADSGGGYRLQDPPPVLLIGVQLKASGTIRPQSLLKDAPHLKELESFLRDINTNYSSITHLYSVGTSVTGLNLWVLAIGKYPKDHTVGIPDVKYIGNIHGDEVVGREILLHFIEYLVEMYDKDTMITNLINNARIHIMPSMNPDGFEITHREKQDCSSSEGRYNKRQIDLNRNFPDAFENNTLLLELETSAIMDWIEKNVARFEPETRAIMRWIMNETFVLSTSLHGGALVASYPYDNIQPAIDYSGYSRCPDDDVFVYLAKNYSYSHATMYNGDECETTPNFKDGITNGADWYYFSGKSCS</sequence>
<dbReference type="AlphaFoldDB" id="A0A401ST63"/>
<comment type="cofactor">
    <cofactor evidence="1">
        <name>Zn(2+)</name>
        <dbReference type="ChEBI" id="CHEBI:29105"/>
    </cofactor>
</comment>
<dbReference type="Proteomes" id="UP000287033">
    <property type="component" value="Unassembled WGS sequence"/>
</dbReference>
<dbReference type="InterPro" id="IPR050753">
    <property type="entry name" value="Peptidase_M14_domain"/>
</dbReference>
<evidence type="ECO:0000256" key="2">
    <source>
        <dbReference type="ARBA" id="ARBA00005988"/>
    </source>
</evidence>
<comment type="caution">
    <text evidence="9">The sequence shown here is derived from an EMBL/GenBank/DDBJ whole genome shotgun (WGS) entry which is preliminary data.</text>
</comment>
<dbReference type="OrthoDB" id="10249045at2759"/>
<dbReference type="SMART" id="SM00631">
    <property type="entry name" value="Zn_pept"/>
    <property type="match status" value="1"/>
</dbReference>
<name>A0A401ST63_CHIPU</name>
<reference evidence="9 10" key="1">
    <citation type="journal article" date="2018" name="Nat. Ecol. Evol.">
        <title>Shark genomes provide insights into elasmobranch evolution and the origin of vertebrates.</title>
        <authorList>
            <person name="Hara Y"/>
            <person name="Yamaguchi K"/>
            <person name="Onimaru K"/>
            <person name="Kadota M"/>
            <person name="Koyanagi M"/>
            <person name="Keeley SD"/>
            <person name="Tatsumi K"/>
            <person name="Tanaka K"/>
            <person name="Motone F"/>
            <person name="Kageyama Y"/>
            <person name="Nozu R"/>
            <person name="Adachi N"/>
            <person name="Nishimura O"/>
            <person name="Nakagawa R"/>
            <person name="Tanegashima C"/>
            <person name="Kiyatake I"/>
            <person name="Matsumoto R"/>
            <person name="Murakumo K"/>
            <person name="Nishida K"/>
            <person name="Terakita A"/>
            <person name="Kuratani S"/>
            <person name="Sato K"/>
            <person name="Hyodo S Kuraku.S."/>
        </authorList>
    </citation>
    <scope>NUCLEOTIDE SEQUENCE [LARGE SCALE GENOMIC DNA]</scope>
</reference>
<dbReference type="Gene3D" id="3.40.630.10">
    <property type="entry name" value="Zn peptidases"/>
    <property type="match status" value="1"/>
</dbReference>
<dbReference type="GO" id="GO:0008270">
    <property type="term" value="F:zinc ion binding"/>
    <property type="evidence" value="ECO:0007669"/>
    <property type="project" value="InterPro"/>
</dbReference>
<organism evidence="9 10">
    <name type="scientific">Chiloscyllium punctatum</name>
    <name type="common">Brownbanded bambooshark</name>
    <name type="synonym">Hemiscyllium punctatum</name>
    <dbReference type="NCBI Taxonomy" id="137246"/>
    <lineage>
        <taxon>Eukaryota</taxon>
        <taxon>Metazoa</taxon>
        <taxon>Chordata</taxon>
        <taxon>Craniata</taxon>
        <taxon>Vertebrata</taxon>
        <taxon>Chondrichthyes</taxon>
        <taxon>Elasmobranchii</taxon>
        <taxon>Galeomorphii</taxon>
        <taxon>Galeoidea</taxon>
        <taxon>Orectolobiformes</taxon>
        <taxon>Hemiscylliidae</taxon>
        <taxon>Chiloscyllium</taxon>
    </lineage>
</organism>
<dbReference type="SUPFAM" id="SSF53187">
    <property type="entry name" value="Zn-dependent exopeptidases"/>
    <property type="match status" value="1"/>
</dbReference>
<dbReference type="Pfam" id="PF00246">
    <property type="entry name" value="Peptidase_M14"/>
    <property type="match status" value="1"/>
</dbReference>
<dbReference type="GO" id="GO:0006518">
    <property type="term" value="P:peptide metabolic process"/>
    <property type="evidence" value="ECO:0007669"/>
    <property type="project" value="TreeGrafter"/>
</dbReference>
<dbReference type="InterPro" id="IPR000834">
    <property type="entry name" value="Peptidase_M14"/>
</dbReference>
<evidence type="ECO:0000256" key="6">
    <source>
        <dbReference type="ARBA" id="ARBA00023049"/>
    </source>
</evidence>
<keyword evidence="3" id="KW-0121">Carboxypeptidase</keyword>
<keyword evidence="4" id="KW-0479">Metal-binding</keyword>
<dbReference type="PANTHER" id="PTHR11532">
    <property type="entry name" value="PROTEASE M14 CARBOXYPEPTIDASE"/>
    <property type="match status" value="1"/>
</dbReference>
<dbReference type="EMBL" id="BEZZ01000528">
    <property type="protein sequence ID" value="GCC33563.1"/>
    <property type="molecule type" value="Genomic_DNA"/>
</dbReference>
<proteinExistence type="inferred from homology"/>
<comment type="caution">
    <text evidence="7">Lacks conserved residue(s) required for the propagation of feature annotation.</text>
</comment>
<keyword evidence="6" id="KW-0482">Metalloprotease</keyword>
<dbReference type="STRING" id="137246.A0A401ST63"/>
<evidence type="ECO:0000313" key="9">
    <source>
        <dbReference type="EMBL" id="GCC33563.1"/>
    </source>
</evidence>
<protein>
    <recommendedName>
        <fullName evidence="8">Peptidase M14 domain-containing protein</fullName>
    </recommendedName>
</protein>
<dbReference type="GO" id="GO:0016485">
    <property type="term" value="P:protein processing"/>
    <property type="evidence" value="ECO:0007669"/>
    <property type="project" value="TreeGrafter"/>
</dbReference>
<dbReference type="PROSITE" id="PS52035">
    <property type="entry name" value="PEPTIDASE_M14"/>
    <property type="match status" value="1"/>
</dbReference>
<evidence type="ECO:0000259" key="8">
    <source>
        <dbReference type="PROSITE" id="PS52035"/>
    </source>
</evidence>
<dbReference type="PROSITE" id="PS00133">
    <property type="entry name" value="CARBOXYPEPT_ZN_2"/>
    <property type="match status" value="1"/>
</dbReference>
<keyword evidence="5" id="KW-0862">Zinc</keyword>
<keyword evidence="10" id="KW-1185">Reference proteome</keyword>
<evidence type="ECO:0000256" key="4">
    <source>
        <dbReference type="ARBA" id="ARBA00022723"/>
    </source>
</evidence>
<dbReference type="PROSITE" id="PS00132">
    <property type="entry name" value="CARBOXYPEPT_ZN_1"/>
    <property type="match status" value="1"/>
</dbReference>
<dbReference type="InterPro" id="IPR057247">
    <property type="entry name" value="CARBOXYPEPT_ZN_2"/>
</dbReference>
<evidence type="ECO:0000256" key="3">
    <source>
        <dbReference type="ARBA" id="ARBA00022645"/>
    </source>
</evidence>
<evidence type="ECO:0000256" key="5">
    <source>
        <dbReference type="ARBA" id="ARBA00022833"/>
    </source>
</evidence>
<gene>
    <name evidence="9" type="ORF">chiPu_0012033</name>
</gene>
<dbReference type="GO" id="GO:0005615">
    <property type="term" value="C:extracellular space"/>
    <property type="evidence" value="ECO:0007669"/>
    <property type="project" value="TreeGrafter"/>
</dbReference>
<dbReference type="InterPro" id="IPR057246">
    <property type="entry name" value="CARBOXYPEPT_ZN_1"/>
</dbReference>
<accession>A0A401ST63</accession>
<dbReference type="PRINTS" id="PR00765">
    <property type="entry name" value="CRBOXYPTASEA"/>
</dbReference>
<evidence type="ECO:0000256" key="7">
    <source>
        <dbReference type="PROSITE-ProRule" id="PRU01379"/>
    </source>
</evidence>
<evidence type="ECO:0000256" key="1">
    <source>
        <dbReference type="ARBA" id="ARBA00001947"/>
    </source>
</evidence>
<comment type="similarity">
    <text evidence="2 7">Belongs to the peptidase M14 family.</text>
</comment>
<feature type="domain" description="Peptidase M14" evidence="8">
    <location>
        <begin position="85"/>
        <end position="350"/>
    </location>
</feature>